<keyword evidence="2" id="KW-1185">Reference proteome</keyword>
<proteinExistence type="predicted"/>
<name>A0A9P0MNP8_NEZVI</name>
<evidence type="ECO:0000313" key="1">
    <source>
        <dbReference type="EMBL" id="CAH1397286.1"/>
    </source>
</evidence>
<sequence length="198" mass="21492">MVSDSIHPVKQFNYSMRHFLVVARFVDKNWLPRSCDLTSTVVWGGGGKKSERSPPLLGQTQSVIATACVWSSPGSIVSVESVVRSLSRPHSTVYSIPRKGFFGCHGVGQQDNVLPGELKGSSDRGVIKELSKKWKLGHGPGRIMALGQFGSFSKTGEGTPACLRALMSLPRSQILPSPNHQTVITATFHSLKAKLSRH</sequence>
<evidence type="ECO:0000313" key="2">
    <source>
        <dbReference type="Proteomes" id="UP001152798"/>
    </source>
</evidence>
<reference evidence="1" key="1">
    <citation type="submission" date="2022-01" db="EMBL/GenBank/DDBJ databases">
        <authorList>
            <person name="King R."/>
        </authorList>
    </citation>
    <scope>NUCLEOTIDE SEQUENCE</scope>
</reference>
<dbReference type="AlphaFoldDB" id="A0A9P0MNP8"/>
<organism evidence="1 2">
    <name type="scientific">Nezara viridula</name>
    <name type="common">Southern green stink bug</name>
    <name type="synonym">Cimex viridulus</name>
    <dbReference type="NCBI Taxonomy" id="85310"/>
    <lineage>
        <taxon>Eukaryota</taxon>
        <taxon>Metazoa</taxon>
        <taxon>Ecdysozoa</taxon>
        <taxon>Arthropoda</taxon>
        <taxon>Hexapoda</taxon>
        <taxon>Insecta</taxon>
        <taxon>Pterygota</taxon>
        <taxon>Neoptera</taxon>
        <taxon>Paraneoptera</taxon>
        <taxon>Hemiptera</taxon>
        <taxon>Heteroptera</taxon>
        <taxon>Panheteroptera</taxon>
        <taxon>Pentatomomorpha</taxon>
        <taxon>Pentatomoidea</taxon>
        <taxon>Pentatomidae</taxon>
        <taxon>Pentatominae</taxon>
        <taxon>Nezara</taxon>
    </lineage>
</organism>
<accession>A0A9P0MNP8</accession>
<dbReference type="Proteomes" id="UP001152798">
    <property type="component" value="Chromosome 3"/>
</dbReference>
<protein>
    <submittedName>
        <fullName evidence="1">Uncharacterized protein</fullName>
    </submittedName>
</protein>
<gene>
    <name evidence="1" type="ORF">NEZAVI_LOCUS7142</name>
</gene>
<dbReference type="EMBL" id="OV725079">
    <property type="protein sequence ID" value="CAH1397286.1"/>
    <property type="molecule type" value="Genomic_DNA"/>
</dbReference>